<dbReference type="CDD" id="cd16144">
    <property type="entry name" value="ARS_like"/>
    <property type="match status" value="1"/>
</dbReference>
<dbReference type="InterPro" id="IPR024607">
    <property type="entry name" value="Sulfatase_CS"/>
</dbReference>
<accession>A0ABY7W073</accession>
<keyword evidence="6" id="KW-0106">Calcium</keyword>
<proteinExistence type="inferred from homology"/>
<dbReference type="Proteomes" id="UP001214250">
    <property type="component" value="Chromosome 2"/>
</dbReference>
<sequence>MAIIKYVLLVLICIRVSAEELNVKHSERVESPNIILFLVDDMGWQDSSVPFYSERTAFNDFYKTPNMEKLASQGMKFMNSYAHAICSPSRTSILTGQNPARHHVTNWTFYANRDQSSRTKNISSPIKWRMEGLQPGYTMTLPEALKTQDYKTIHVGKFHLGAAKTAGATPEGLGFDVNIAGHHAGAPRSFCGLNNYSSAYRGQGNRWQVPGLKKYHGKDIHLTDALTTEANQAIETAVKEGKKFFLHMSHYTVHVPLEKHSPYYEEYLKAGVNEAEAKYASMVQGMDASLGSILKKLEELKVAEKTIIIFASDNGGLSYGVRGKTPMGTGKNTHNWPLKAGKGSAYEGGTRTPLIVSWASLAQNKLQEKIAIKPASQCHHMVISEDYYTTICALAGVKCLDKSTLDGVDLTPLITGSKEDVHSDLVFHIPHMWGPRGPGYEPHSAIRMGDWKAIYFYEGRNWELYNLKNDISEKQDLSKSNPEKLITLSNVLKRKLKQMDAQFPIDKRESKSIEPLWPMQ</sequence>
<evidence type="ECO:0000313" key="9">
    <source>
        <dbReference type="Proteomes" id="UP001214250"/>
    </source>
</evidence>
<dbReference type="PANTHER" id="PTHR42693">
    <property type="entry name" value="ARYLSULFATASE FAMILY MEMBER"/>
    <property type="match status" value="1"/>
</dbReference>
<keyword evidence="9" id="KW-1185">Reference proteome</keyword>
<evidence type="ECO:0000313" key="8">
    <source>
        <dbReference type="EMBL" id="WDE98426.1"/>
    </source>
</evidence>
<reference evidence="8 9" key="1">
    <citation type="submission" date="2023-02" db="EMBL/GenBank/DDBJ databases">
        <title>Genome sequence of Lentisphaera profundi SAORIC-696.</title>
        <authorList>
            <person name="Kim e."/>
            <person name="Cho J.-C."/>
            <person name="Choi A."/>
            <person name="Kang I."/>
        </authorList>
    </citation>
    <scope>NUCLEOTIDE SEQUENCE [LARGE SCALE GENOMIC DNA]</scope>
    <source>
        <strain evidence="8 9">SAORIC-696</strain>
    </source>
</reference>
<dbReference type="InterPro" id="IPR050738">
    <property type="entry name" value="Sulfatase"/>
</dbReference>
<gene>
    <name evidence="8" type="ORF">PQO03_21685</name>
</gene>
<evidence type="ECO:0000256" key="4">
    <source>
        <dbReference type="ARBA" id="ARBA00022729"/>
    </source>
</evidence>
<evidence type="ECO:0000256" key="3">
    <source>
        <dbReference type="ARBA" id="ARBA00022723"/>
    </source>
</evidence>
<evidence type="ECO:0000259" key="7">
    <source>
        <dbReference type="Pfam" id="PF00884"/>
    </source>
</evidence>
<dbReference type="Pfam" id="PF00884">
    <property type="entry name" value="Sulfatase"/>
    <property type="match status" value="1"/>
</dbReference>
<dbReference type="SUPFAM" id="SSF53649">
    <property type="entry name" value="Alkaline phosphatase-like"/>
    <property type="match status" value="1"/>
</dbReference>
<dbReference type="Gene3D" id="3.30.1120.10">
    <property type="match status" value="1"/>
</dbReference>
<dbReference type="InterPro" id="IPR000917">
    <property type="entry name" value="Sulfatase_N"/>
</dbReference>
<dbReference type="PANTHER" id="PTHR42693:SF42">
    <property type="entry name" value="ARYLSULFATASE G"/>
    <property type="match status" value="1"/>
</dbReference>
<keyword evidence="5" id="KW-0378">Hydrolase</keyword>
<comment type="similarity">
    <text evidence="2">Belongs to the sulfatase family.</text>
</comment>
<name>A0ABY7W073_9BACT</name>
<comment type="cofactor">
    <cofactor evidence="1">
        <name>Ca(2+)</name>
        <dbReference type="ChEBI" id="CHEBI:29108"/>
    </cofactor>
</comment>
<evidence type="ECO:0000256" key="2">
    <source>
        <dbReference type="ARBA" id="ARBA00008779"/>
    </source>
</evidence>
<dbReference type="EMBL" id="CP117812">
    <property type="protein sequence ID" value="WDE98426.1"/>
    <property type="molecule type" value="Genomic_DNA"/>
</dbReference>
<evidence type="ECO:0000256" key="5">
    <source>
        <dbReference type="ARBA" id="ARBA00022801"/>
    </source>
</evidence>
<dbReference type="InterPro" id="IPR017850">
    <property type="entry name" value="Alkaline_phosphatase_core_sf"/>
</dbReference>
<organism evidence="8 9">
    <name type="scientific">Lentisphaera profundi</name>
    <dbReference type="NCBI Taxonomy" id="1658616"/>
    <lineage>
        <taxon>Bacteria</taxon>
        <taxon>Pseudomonadati</taxon>
        <taxon>Lentisphaerota</taxon>
        <taxon>Lentisphaeria</taxon>
        <taxon>Lentisphaerales</taxon>
        <taxon>Lentisphaeraceae</taxon>
        <taxon>Lentisphaera</taxon>
    </lineage>
</organism>
<keyword evidence="3" id="KW-0479">Metal-binding</keyword>
<feature type="domain" description="Sulfatase N-terminal" evidence="7">
    <location>
        <begin position="32"/>
        <end position="397"/>
    </location>
</feature>
<protein>
    <submittedName>
        <fullName evidence="8">Sulfatase</fullName>
    </submittedName>
</protein>
<keyword evidence="4" id="KW-0732">Signal</keyword>
<dbReference type="PROSITE" id="PS00523">
    <property type="entry name" value="SULFATASE_1"/>
    <property type="match status" value="1"/>
</dbReference>
<dbReference type="Gene3D" id="3.40.720.10">
    <property type="entry name" value="Alkaline Phosphatase, subunit A"/>
    <property type="match status" value="1"/>
</dbReference>
<evidence type="ECO:0000256" key="6">
    <source>
        <dbReference type="ARBA" id="ARBA00022837"/>
    </source>
</evidence>
<evidence type="ECO:0000256" key="1">
    <source>
        <dbReference type="ARBA" id="ARBA00001913"/>
    </source>
</evidence>
<dbReference type="RefSeq" id="WP_274153298.1">
    <property type="nucleotide sequence ID" value="NZ_CP117812.1"/>
</dbReference>